<evidence type="ECO:0000256" key="1">
    <source>
        <dbReference type="ARBA" id="ARBA00010982"/>
    </source>
</evidence>
<dbReference type="InterPro" id="IPR002155">
    <property type="entry name" value="Thiolase"/>
</dbReference>
<evidence type="ECO:0000256" key="3">
    <source>
        <dbReference type="ARBA" id="ARBA00022723"/>
    </source>
</evidence>
<dbReference type="GO" id="GO:0003985">
    <property type="term" value="F:acetyl-CoA C-acetyltransferase activity"/>
    <property type="evidence" value="ECO:0007669"/>
    <property type="project" value="TreeGrafter"/>
</dbReference>
<dbReference type="PANTHER" id="PTHR18919">
    <property type="entry name" value="ACETYL-COA C-ACYLTRANSFERASE"/>
    <property type="match status" value="1"/>
</dbReference>
<dbReference type="InterPro" id="IPR020616">
    <property type="entry name" value="Thiolase_N"/>
</dbReference>
<evidence type="ECO:0000313" key="9">
    <source>
        <dbReference type="EMBL" id="CAI2372465.1"/>
    </source>
</evidence>
<comment type="similarity">
    <text evidence="1 6">Belongs to the thiolase-like superfamily. Thiolase family.</text>
</comment>
<comment type="caution">
    <text evidence="9">The sequence shown here is derived from an EMBL/GenBank/DDBJ whole genome shotgun (WGS) entry which is preliminary data.</text>
</comment>
<dbReference type="InterPro" id="IPR016039">
    <property type="entry name" value="Thiolase-like"/>
</dbReference>
<dbReference type="InterPro" id="IPR020617">
    <property type="entry name" value="Thiolase_C"/>
</dbReference>
<dbReference type="PROSITE" id="PS00737">
    <property type="entry name" value="THIOLASE_2"/>
    <property type="match status" value="1"/>
</dbReference>
<evidence type="ECO:0000256" key="6">
    <source>
        <dbReference type="RuleBase" id="RU003557"/>
    </source>
</evidence>
<dbReference type="Pfam" id="PF02803">
    <property type="entry name" value="Thiolase_C"/>
    <property type="match status" value="1"/>
</dbReference>
<reference evidence="9" key="1">
    <citation type="submission" date="2023-07" db="EMBL/GenBank/DDBJ databases">
        <authorList>
            <consortium name="AG Swart"/>
            <person name="Singh M."/>
            <person name="Singh A."/>
            <person name="Seah K."/>
            <person name="Emmerich C."/>
        </authorList>
    </citation>
    <scope>NUCLEOTIDE SEQUENCE</scope>
    <source>
        <strain evidence="9">DP1</strain>
    </source>
</reference>
<dbReference type="SUPFAM" id="SSF53901">
    <property type="entry name" value="Thiolase-like"/>
    <property type="match status" value="2"/>
</dbReference>
<evidence type="ECO:0000256" key="4">
    <source>
        <dbReference type="ARBA" id="ARBA00022958"/>
    </source>
</evidence>
<evidence type="ECO:0000259" key="8">
    <source>
        <dbReference type="Pfam" id="PF02803"/>
    </source>
</evidence>
<name>A0AAD1UUX9_EUPCR</name>
<accession>A0AAD1UUX9</accession>
<dbReference type="CDD" id="cd00751">
    <property type="entry name" value="thiolase"/>
    <property type="match status" value="1"/>
</dbReference>
<feature type="domain" description="Thiolase C-terminal" evidence="8">
    <location>
        <begin position="273"/>
        <end position="393"/>
    </location>
</feature>
<organism evidence="9 10">
    <name type="scientific">Euplotes crassus</name>
    <dbReference type="NCBI Taxonomy" id="5936"/>
    <lineage>
        <taxon>Eukaryota</taxon>
        <taxon>Sar</taxon>
        <taxon>Alveolata</taxon>
        <taxon>Ciliophora</taxon>
        <taxon>Intramacronucleata</taxon>
        <taxon>Spirotrichea</taxon>
        <taxon>Hypotrichia</taxon>
        <taxon>Euplotida</taxon>
        <taxon>Euplotidae</taxon>
        <taxon>Moneuplotes</taxon>
    </lineage>
</organism>
<evidence type="ECO:0000256" key="5">
    <source>
        <dbReference type="ARBA" id="ARBA00023315"/>
    </source>
</evidence>
<dbReference type="Pfam" id="PF00108">
    <property type="entry name" value="Thiolase_N"/>
    <property type="match status" value="1"/>
</dbReference>
<dbReference type="AlphaFoldDB" id="A0AAD1UUX9"/>
<keyword evidence="10" id="KW-1185">Reference proteome</keyword>
<dbReference type="GO" id="GO:0046872">
    <property type="term" value="F:metal ion binding"/>
    <property type="evidence" value="ECO:0007669"/>
    <property type="project" value="UniProtKB-KW"/>
</dbReference>
<keyword evidence="5 6" id="KW-0012">Acyltransferase</keyword>
<keyword evidence="3" id="KW-0479">Metal-binding</keyword>
<feature type="domain" description="Thiolase N-terminal" evidence="7">
    <location>
        <begin position="7"/>
        <end position="265"/>
    </location>
</feature>
<evidence type="ECO:0008006" key="11">
    <source>
        <dbReference type="Google" id="ProtNLM"/>
    </source>
</evidence>
<protein>
    <recommendedName>
        <fullName evidence="11">Acetyl-CoA acetyltransferase</fullName>
    </recommendedName>
</protein>
<dbReference type="PIRSF" id="PIRSF000429">
    <property type="entry name" value="Ac-CoA_Ac_transf"/>
    <property type="match status" value="1"/>
</dbReference>
<keyword evidence="2 6" id="KW-0808">Transferase</keyword>
<dbReference type="Gene3D" id="3.40.47.10">
    <property type="match status" value="2"/>
</dbReference>
<dbReference type="Proteomes" id="UP001295684">
    <property type="component" value="Unassembled WGS sequence"/>
</dbReference>
<proteinExistence type="inferred from homology"/>
<evidence type="ECO:0000259" key="7">
    <source>
        <dbReference type="Pfam" id="PF00108"/>
    </source>
</evidence>
<sequence length="396" mass="42521">MSFKNAVIVGCKRTSIGTFMGSLASFSATNLGSIAIRGALANTRLEHSQIEEVYMGNVIQAALGQAPATQAALGAGLGEDTICTTVNKGCASGMKATILAAQAIRSGKRKIVIAGGMESMTGSPHYIYIREPINNMHMQYLDSILFDGYTEMTQNTEHLHLGNLAEKIIAELGIRREVLDEWTKKSYQRARGAQASKLLEWEIVDIIRDTPKGTIRINKDEECKRYYPESLPALMPIYSKNGALTAASSAKLNDGASAIVLMEEEYAKELGMKPLARIIAYEDSAVSPIDFSIGNFKVTEDILEKAGMDLNDIDFHEIHESYASVPLANIKLLELNPDKVNVNGGAIALGHPLGASGNRMIVSLVNILRQRGASIGLASVSHGGGGASAVLIENLN</sequence>
<dbReference type="GO" id="GO:0006635">
    <property type="term" value="P:fatty acid beta-oxidation"/>
    <property type="evidence" value="ECO:0007669"/>
    <property type="project" value="TreeGrafter"/>
</dbReference>
<dbReference type="EMBL" id="CAMPGE010013752">
    <property type="protein sequence ID" value="CAI2372465.1"/>
    <property type="molecule type" value="Genomic_DNA"/>
</dbReference>
<dbReference type="InterPro" id="IPR020613">
    <property type="entry name" value="Thiolase_CS"/>
</dbReference>
<dbReference type="NCBIfam" id="TIGR01930">
    <property type="entry name" value="AcCoA-C-Actrans"/>
    <property type="match status" value="1"/>
</dbReference>
<dbReference type="PANTHER" id="PTHR18919:SF156">
    <property type="entry name" value="ACETYL-COA ACETYLTRANSFERASE, MITOCHONDRIAL"/>
    <property type="match status" value="1"/>
</dbReference>
<evidence type="ECO:0000256" key="2">
    <source>
        <dbReference type="ARBA" id="ARBA00022679"/>
    </source>
</evidence>
<dbReference type="GO" id="GO:0005739">
    <property type="term" value="C:mitochondrion"/>
    <property type="evidence" value="ECO:0007669"/>
    <property type="project" value="TreeGrafter"/>
</dbReference>
<evidence type="ECO:0000313" key="10">
    <source>
        <dbReference type="Proteomes" id="UP001295684"/>
    </source>
</evidence>
<gene>
    <name evidence="9" type="ORF">ECRASSUSDP1_LOCUS13796</name>
</gene>
<keyword evidence="4" id="KW-0630">Potassium</keyword>